<reference evidence="2" key="1">
    <citation type="journal article" date="2018" name="Data Brief">
        <title>Genome sequence data from 17 accessions of Ensete ventricosum, a staple food crop for millions in Ethiopia.</title>
        <authorList>
            <person name="Yemataw Z."/>
            <person name="Muzemil S."/>
            <person name="Ambachew D."/>
            <person name="Tripathi L."/>
            <person name="Tesfaye K."/>
            <person name="Chala A."/>
            <person name="Farbos A."/>
            <person name="O'Neill P."/>
            <person name="Moore K."/>
            <person name="Grant M."/>
            <person name="Studholme D.J."/>
        </authorList>
    </citation>
    <scope>NUCLEOTIDE SEQUENCE [LARGE SCALE GENOMIC DNA]</scope>
    <source>
        <tissue evidence="2">Leaf</tissue>
    </source>
</reference>
<protein>
    <submittedName>
        <fullName evidence="2">Uncharacterized protein</fullName>
    </submittedName>
</protein>
<feature type="non-terminal residue" evidence="2">
    <location>
        <position position="1"/>
    </location>
</feature>
<keyword evidence="1" id="KW-0472">Membrane</keyword>
<evidence type="ECO:0000313" key="2">
    <source>
        <dbReference type="EMBL" id="RZR73673.1"/>
    </source>
</evidence>
<keyword evidence="1" id="KW-1133">Transmembrane helix</keyword>
<dbReference type="EMBL" id="KV875984">
    <property type="protein sequence ID" value="RZR73673.1"/>
    <property type="molecule type" value="Genomic_DNA"/>
</dbReference>
<dbReference type="AlphaFoldDB" id="A0A445MHI9"/>
<gene>
    <name evidence="2" type="ORF">BHM03_00026882</name>
</gene>
<evidence type="ECO:0000256" key="1">
    <source>
        <dbReference type="SAM" id="Phobius"/>
    </source>
</evidence>
<dbReference type="Proteomes" id="UP000290560">
    <property type="component" value="Unassembled WGS sequence"/>
</dbReference>
<feature type="transmembrane region" description="Helical" evidence="1">
    <location>
        <begin position="67"/>
        <end position="87"/>
    </location>
</feature>
<sequence>PDGHQPATCGFALQSYHQTPATQLNFQKLKLHFPEDDMLKGEVDSYYFFSTKSRYKSRHDSSKIRSLFHEIGSFWFLIVLSALLSVYSCSGLLDGRGGIGGAVSGGGEGRREEKDAVFEAAAGEPGAAVADGLISEDLDVQVTWSDPGARDPDGMAAEGGVEARINDANCYLQMFELYETHSVRKTV</sequence>
<proteinExistence type="predicted"/>
<name>A0A445MHI9_ENSVE</name>
<accession>A0A445MHI9</accession>
<keyword evidence="1" id="KW-0812">Transmembrane</keyword>
<organism evidence="2">
    <name type="scientific">Ensete ventricosum</name>
    <name type="common">Abyssinian banana</name>
    <name type="synonym">Musa ensete</name>
    <dbReference type="NCBI Taxonomy" id="4639"/>
    <lineage>
        <taxon>Eukaryota</taxon>
        <taxon>Viridiplantae</taxon>
        <taxon>Streptophyta</taxon>
        <taxon>Embryophyta</taxon>
        <taxon>Tracheophyta</taxon>
        <taxon>Spermatophyta</taxon>
        <taxon>Magnoliopsida</taxon>
        <taxon>Liliopsida</taxon>
        <taxon>Zingiberales</taxon>
        <taxon>Musaceae</taxon>
        <taxon>Ensete</taxon>
    </lineage>
</organism>